<organism evidence="2 3">
    <name type="scientific">Paraglaciecola aquimarina</name>
    <dbReference type="NCBI Taxonomy" id="1235557"/>
    <lineage>
        <taxon>Bacteria</taxon>
        <taxon>Pseudomonadati</taxon>
        <taxon>Pseudomonadota</taxon>
        <taxon>Gammaproteobacteria</taxon>
        <taxon>Alteromonadales</taxon>
        <taxon>Alteromonadaceae</taxon>
        <taxon>Paraglaciecola</taxon>
    </lineage>
</organism>
<sequence length="187" mass="21270">MTTNNYSLVIDIGKTHVKLHALDHSFQSVFSRQMKNEVILGPMYPHANVEKIWLWLMTNIKQATKEFTISALTITTHGATAALIDRTATDSDGLVLPVLDYEYAELVDKTSEYSKVRPSFKSTFSPNLPVGLNLGRQLYWLKHTFASEFSQATDILMYPQYWAWRFTGALYSEITSLGCHTDLMVCH</sequence>
<dbReference type="InterPro" id="IPR018484">
    <property type="entry name" value="FGGY_N"/>
</dbReference>
<dbReference type="Proteomes" id="UP001247805">
    <property type="component" value="Unassembled WGS sequence"/>
</dbReference>
<keyword evidence="2" id="KW-0418">Kinase</keyword>
<comment type="caution">
    <text evidence="2">The sequence shown here is derived from an EMBL/GenBank/DDBJ whole genome shotgun (WGS) entry which is preliminary data.</text>
</comment>
<dbReference type="Gene3D" id="3.30.420.40">
    <property type="match status" value="1"/>
</dbReference>
<evidence type="ECO:0000313" key="3">
    <source>
        <dbReference type="Proteomes" id="UP001247805"/>
    </source>
</evidence>
<evidence type="ECO:0000313" key="2">
    <source>
        <dbReference type="EMBL" id="MDU0352587.1"/>
    </source>
</evidence>
<feature type="domain" description="Carbohydrate kinase FGGY N-terminal" evidence="1">
    <location>
        <begin position="6"/>
        <end position="177"/>
    </location>
</feature>
<dbReference type="SUPFAM" id="SSF53067">
    <property type="entry name" value="Actin-like ATPase domain"/>
    <property type="match status" value="1"/>
</dbReference>
<reference evidence="2 3" key="1">
    <citation type="submission" date="2023-10" db="EMBL/GenBank/DDBJ databases">
        <title>Glaciecola aquimarina strain GGW-M5 nov., isolated from a coastal seawater.</title>
        <authorList>
            <person name="Bayburt H."/>
            <person name="Kim J.M."/>
            <person name="Choi B.J."/>
            <person name="Jeon C.O."/>
        </authorList>
    </citation>
    <scope>NUCLEOTIDE SEQUENCE [LARGE SCALE GENOMIC DNA]</scope>
    <source>
        <strain evidence="2 3">KCTC 32108</strain>
    </source>
</reference>
<accession>A0ABU3SRG2</accession>
<evidence type="ECO:0000259" key="1">
    <source>
        <dbReference type="Pfam" id="PF00370"/>
    </source>
</evidence>
<dbReference type="InterPro" id="IPR043129">
    <property type="entry name" value="ATPase_NBD"/>
</dbReference>
<dbReference type="EMBL" id="JAWDIO010000001">
    <property type="protein sequence ID" value="MDU0352587.1"/>
    <property type="molecule type" value="Genomic_DNA"/>
</dbReference>
<dbReference type="Pfam" id="PF00370">
    <property type="entry name" value="FGGY_N"/>
    <property type="match status" value="1"/>
</dbReference>
<keyword evidence="2" id="KW-0808">Transferase</keyword>
<dbReference type="RefSeq" id="WP_316024299.1">
    <property type="nucleotide sequence ID" value="NZ_JAWDIO010000001.1"/>
</dbReference>
<name>A0ABU3SRG2_9ALTE</name>
<protein>
    <submittedName>
        <fullName evidence="2">FGGY family carbohydrate kinase</fullName>
    </submittedName>
</protein>
<proteinExistence type="predicted"/>
<keyword evidence="3" id="KW-1185">Reference proteome</keyword>
<dbReference type="GO" id="GO:0016301">
    <property type="term" value="F:kinase activity"/>
    <property type="evidence" value="ECO:0007669"/>
    <property type="project" value="UniProtKB-KW"/>
</dbReference>
<gene>
    <name evidence="2" type="ORF">RS130_00480</name>
</gene>